<accession>A0A7X5HUB4</accession>
<evidence type="ECO:0000256" key="2">
    <source>
        <dbReference type="ARBA" id="ARBA00022448"/>
    </source>
</evidence>
<dbReference type="InterPro" id="IPR003593">
    <property type="entry name" value="AAA+_ATPase"/>
</dbReference>
<name>A0A7X5HUB4_9FIRM</name>
<keyword evidence="8" id="KW-1185">Reference proteome</keyword>
<keyword evidence="2" id="KW-0813">Transport</keyword>
<dbReference type="GO" id="GO:0015418">
    <property type="term" value="F:ABC-type quaternary ammonium compound transporting activity"/>
    <property type="evidence" value="ECO:0007669"/>
    <property type="project" value="UniProtKB-EC"/>
</dbReference>
<evidence type="ECO:0000313" key="7">
    <source>
        <dbReference type="EMBL" id="NDL66818.1"/>
    </source>
</evidence>
<protein>
    <recommendedName>
        <fullName evidence="5">ABC-type quaternary amine transporter</fullName>
        <ecNumber evidence="5">7.6.2.9</ecNumber>
    </recommendedName>
</protein>
<proteinExistence type="inferred from homology"/>
<feature type="domain" description="ABC transporter" evidence="6">
    <location>
        <begin position="2"/>
        <end position="235"/>
    </location>
</feature>
<gene>
    <name evidence="7" type="ORF">GXN74_03540</name>
</gene>
<evidence type="ECO:0000256" key="3">
    <source>
        <dbReference type="ARBA" id="ARBA00022741"/>
    </source>
</evidence>
<reference evidence="7 8" key="1">
    <citation type="submission" date="2020-01" db="EMBL/GenBank/DDBJ databases">
        <title>Anaeroalcalibacter tamaniensis gen. nov., sp. nov., moderately halophilic strictly anaerobic fermenter bacterium from mud volcano of Taman peninsula.</title>
        <authorList>
            <person name="Frolova A."/>
            <person name="Merkel A.Y."/>
            <person name="Slobodkin A.I."/>
        </authorList>
    </citation>
    <scope>NUCLEOTIDE SEQUENCE [LARGE SCALE GENOMIC DNA]</scope>
    <source>
        <strain evidence="7 8">F-3ap</strain>
    </source>
</reference>
<evidence type="ECO:0000313" key="8">
    <source>
        <dbReference type="Proteomes" id="UP000461585"/>
    </source>
</evidence>
<dbReference type="SUPFAM" id="SSF52540">
    <property type="entry name" value="P-loop containing nucleoside triphosphate hydrolases"/>
    <property type="match status" value="1"/>
</dbReference>
<dbReference type="FunFam" id="3.40.50.300:FF:000425">
    <property type="entry name" value="Probable ABC transporter, ATP-binding subunit"/>
    <property type="match status" value="1"/>
</dbReference>
<dbReference type="EC" id="7.6.2.9" evidence="5"/>
<dbReference type="RefSeq" id="WP_162369546.1">
    <property type="nucleotide sequence ID" value="NZ_JAAEEH010000006.1"/>
</dbReference>
<keyword evidence="3" id="KW-0547">Nucleotide-binding</keyword>
<evidence type="ECO:0000256" key="5">
    <source>
        <dbReference type="ARBA" id="ARBA00066388"/>
    </source>
</evidence>
<evidence type="ECO:0000256" key="4">
    <source>
        <dbReference type="ARBA" id="ARBA00022840"/>
    </source>
</evidence>
<evidence type="ECO:0000256" key="1">
    <source>
        <dbReference type="ARBA" id="ARBA00005417"/>
    </source>
</evidence>
<dbReference type="PROSITE" id="PS50893">
    <property type="entry name" value="ABC_TRANSPORTER_2"/>
    <property type="match status" value="1"/>
</dbReference>
<dbReference type="GO" id="GO:0005524">
    <property type="term" value="F:ATP binding"/>
    <property type="evidence" value="ECO:0007669"/>
    <property type="project" value="UniProtKB-KW"/>
</dbReference>
<comment type="caution">
    <text evidence="7">The sequence shown here is derived from an EMBL/GenBank/DDBJ whole genome shotgun (WGS) entry which is preliminary data.</text>
</comment>
<dbReference type="PANTHER" id="PTHR43117">
    <property type="entry name" value="OSMOPROTECTANT IMPORT ATP-BINDING PROTEIN OSMV"/>
    <property type="match status" value="1"/>
</dbReference>
<dbReference type="InterPro" id="IPR017871">
    <property type="entry name" value="ABC_transporter-like_CS"/>
</dbReference>
<dbReference type="Proteomes" id="UP000461585">
    <property type="component" value="Unassembled WGS sequence"/>
</dbReference>
<dbReference type="SMART" id="SM00382">
    <property type="entry name" value="AAA"/>
    <property type="match status" value="1"/>
</dbReference>
<dbReference type="PROSITE" id="PS00211">
    <property type="entry name" value="ABC_TRANSPORTER_1"/>
    <property type="match status" value="1"/>
</dbReference>
<dbReference type="AlphaFoldDB" id="A0A7X5HUB4"/>
<comment type="similarity">
    <text evidence="1">Belongs to the ABC transporter superfamily.</text>
</comment>
<organism evidence="7 8">
    <name type="scientific">Anaerotalea alkaliphila</name>
    <dbReference type="NCBI Taxonomy" id="2662126"/>
    <lineage>
        <taxon>Bacteria</taxon>
        <taxon>Bacillati</taxon>
        <taxon>Bacillota</taxon>
        <taxon>Clostridia</taxon>
        <taxon>Eubacteriales</taxon>
        <taxon>Anaerotalea</taxon>
    </lineage>
</organism>
<dbReference type="InterPro" id="IPR027417">
    <property type="entry name" value="P-loop_NTPase"/>
</dbReference>
<dbReference type="EMBL" id="JAAEEH010000006">
    <property type="protein sequence ID" value="NDL66818.1"/>
    <property type="molecule type" value="Genomic_DNA"/>
</dbReference>
<dbReference type="Pfam" id="PF00005">
    <property type="entry name" value="ABC_tran"/>
    <property type="match status" value="1"/>
</dbReference>
<dbReference type="GO" id="GO:0016887">
    <property type="term" value="F:ATP hydrolysis activity"/>
    <property type="evidence" value="ECO:0007669"/>
    <property type="project" value="InterPro"/>
</dbReference>
<dbReference type="Gene3D" id="3.40.50.300">
    <property type="entry name" value="P-loop containing nucleotide triphosphate hydrolases"/>
    <property type="match status" value="1"/>
</dbReference>
<dbReference type="PANTHER" id="PTHR43117:SF4">
    <property type="entry name" value="OSMOPROTECTANT IMPORT ATP-BINDING PROTEIN OSMV"/>
    <property type="match status" value="1"/>
</dbReference>
<keyword evidence="4 7" id="KW-0067">ATP-binding</keyword>
<evidence type="ECO:0000259" key="6">
    <source>
        <dbReference type="PROSITE" id="PS50893"/>
    </source>
</evidence>
<dbReference type="InterPro" id="IPR003439">
    <property type="entry name" value="ABC_transporter-like_ATP-bd"/>
</dbReference>
<sequence length="319" mass="35332">MIQLKQVSKSYGSQRALAGIDLEIPQGECAVLIGPSGCGKSTLLKTINRMVAVDGGEVVVDGKRNTDYAPEVLRRQIGYCIQGVGLFPHFTVRENIAVVPRLLGWKEREIDGRIRRLLDMSGLPSSYLGKKPGQLSGGESQRVGVCRALAADPPVLLMDEPFGAVDPLTREKLQLAFNQIQEELKKTVVFVTHDVEEAILLADRVVVMNQGRIVSNKAPGKFAGLLEEGFVKSFLGNEYPLRLLKRYSAKALHLEDKPPWTNPLQGGAGECLTQETNLKEVLSEMMRRNEQALPFLLQDNRVVQVEYMDIVHHLHAVSK</sequence>